<accession>A0ABQ6JLP6</accession>
<proteinExistence type="predicted"/>
<protein>
    <recommendedName>
        <fullName evidence="3">L-seryl-tRNA selenium transferase N-terminal domain-containing protein</fullName>
    </recommendedName>
</protein>
<evidence type="ECO:0000313" key="1">
    <source>
        <dbReference type="EMBL" id="GMA89190.1"/>
    </source>
</evidence>
<name>A0ABQ6JLP6_9ACTN</name>
<evidence type="ECO:0008006" key="3">
    <source>
        <dbReference type="Google" id="ProtNLM"/>
    </source>
</evidence>
<organism evidence="1 2">
    <name type="scientific">Angustibacter aerolatus</name>
    <dbReference type="NCBI Taxonomy" id="1162965"/>
    <lineage>
        <taxon>Bacteria</taxon>
        <taxon>Bacillati</taxon>
        <taxon>Actinomycetota</taxon>
        <taxon>Actinomycetes</taxon>
        <taxon>Kineosporiales</taxon>
        <taxon>Kineosporiaceae</taxon>
    </lineage>
</organism>
<comment type="caution">
    <text evidence="1">The sequence shown here is derived from an EMBL/GenBank/DDBJ whole genome shotgun (WGS) entry which is preliminary data.</text>
</comment>
<dbReference type="EMBL" id="BSUZ01000001">
    <property type="protein sequence ID" value="GMA89190.1"/>
    <property type="molecule type" value="Genomic_DNA"/>
</dbReference>
<gene>
    <name evidence="1" type="ORF">GCM10025868_44400</name>
</gene>
<evidence type="ECO:0000313" key="2">
    <source>
        <dbReference type="Proteomes" id="UP001157017"/>
    </source>
</evidence>
<sequence length="68" mass="6903">MAEPRVRSSTASPCACPRSLAAPLRLGTPPVVGRVERGALLLDLRSLPAQHDAALGSAVLACAGTLRG</sequence>
<dbReference type="Gene3D" id="3.90.1150.180">
    <property type="match status" value="1"/>
</dbReference>
<reference evidence="2" key="1">
    <citation type="journal article" date="2019" name="Int. J. Syst. Evol. Microbiol.">
        <title>The Global Catalogue of Microorganisms (GCM) 10K type strain sequencing project: providing services to taxonomists for standard genome sequencing and annotation.</title>
        <authorList>
            <consortium name="The Broad Institute Genomics Platform"/>
            <consortium name="The Broad Institute Genome Sequencing Center for Infectious Disease"/>
            <person name="Wu L."/>
            <person name="Ma J."/>
        </authorList>
    </citation>
    <scope>NUCLEOTIDE SEQUENCE [LARGE SCALE GENOMIC DNA]</scope>
    <source>
        <strain evidence="2">NBRC 108730</strain>
    </source>
</reference>
<keyword evidence="2" id="KW-1185">Reference proteome</keyword>
<dbReference type="Proteomes" id="UP001157017">
    <property type="component" value="Unassembled WGS sequence"/>
</dbReference>